<dbReference type="GO" id="GO:0009617">
    <property type="term" value="P:response to bacterium"/>
    <property type="evidence" value="ECO:0007669"/>
    <property type="project" value="TreeGrafter"/>
</dbReference>
<evidence type="ECO:0000256" key="1">
    <source>
        <dbReference type="ARBA" id="ARBA00004236"/>
    </source>
</evidence>
<evidence type="ECO:0000256" key="7">
    <source>
        <dbReference type="ARBA" id="ARBA00023180"/>
    </source>
</evidence>
<dbReference type="PANTHER" id="PTHR19433">
    <property type="entry name" value="T-CELL RECEPTOR ALPHA CHAIN V REGION-RELATED"/>
    <property type="match status" value="1"/>
</dbReference>
<feature type="chain" id="PRO_5029862614" description="Immunoglobulin V-set domain-containing protein" evidence="8">
    <location>
        <begin position="18"/>
        <end position="130"/>
    </location>
</feature>
<evidence type="ECO:0000256" key="3">
    <source>
        <dbReference type="ARBA" id="ARBA00022729"/>
    </source>
</evidence>
<keyword evidence="4" id="KW-0391">Immunity</keyword>
<dbReference type="AlphaFoldDB" id="A0A7J6DEL4"/>
<keyword evidence="5" id="KW-0472">Membrane</keyword>
<keyword evidence="6" id="KW-1015">Disulfide bond</keyword>
<dbReference type="GO" id="GO:0002376">
    <property type="term" value="P:immune system process"/>
    <property type="evidence" value="ECO:0007669"/>
    <property type="project" value="UniProtKB-KW"/>
</dbReference>
<keyword evidence="10" id="KW-1185">Reference proteome</keyword>
<evidence type="ECO:0000256" key="8">
    <source>
        <dbReference type="SAM" id="SignalP"/>
    </source>
</evidence>
<dbReference type="EMBL" id="JAAMOB010000002">
    <property type="protein sequence ID" value="KAF4117415.1"/>
    <property type="molecule type" value="Genomic_DNA"/>
</dbReference>
<name>A0A7J6DEL4_9TELE</name>
<proteinExistence type="predicted"/>
<evidence type="ECO:0008006" key="11">
    <source>
        <dbReference type="Google" id="ProtNLM"/>
    </source>
</evidence>
<evidence type="ECO:0000256" key="2">
    <source>
        <dbReference type="ARBA" id="ARBA00022475"/>
    </source>
</evidence>
<feature type="signal peptide" evidence="8">
    <location>
        <begin position="1"/>
        <end position="17"/>
    </location>
</feature>
<comment type="caution">
    <text evidence="9">The sequence shown here is derived from an EMBL/GenBank/DDBJ whole genome shotgun (WGS) entry which is preliminary data.</text>
</comment>
<evidence type="ECO:0000313" key="9">
    <source>
        <dbReference type="EMBL" id="KAF4117415.1"/>
    </source>
</evidence>
<evidence type="ECO:0000313" key="10">
    <source>
        <dbReference type="Proteomes" id="UP000579812"/>
    </source>
</evidence>
<dbReference type="InterPro" id="IPR013783">
    <property type="entry name" value="Ig-like_fold"/>
</dbReference>
<evidence type="ECO:0000256" key="5">
    <source>
        <dbReference type="ARBA" id="ARBA00023136"/>
    </source>
</evidence>
<dbReference type="GO" id="GO:0005886">
    <property type="term" value="C:plasma membrane"/>
    <property type="evidence" value="ECO:0007669"/>
    <property type="project" value="UniProtKB-SubCell"/>
</dbReference>
<reference evidence="9 10" key="1">
    <citation type="submission" date="2020-04" db="EMBL/GenBank/DDBJ databases">
        <title>Chromosome-level genome assembly of a cyprinid fish Onychostoma macrolepis by integration of Nanopore Sequencing, Bionano and Hi-C technology.</title>
        <authorList>
            <person name="Wang D."/>
        </authorList>
    </citation>
    <scope>NUCLEOTIDE SEQUENCE [LARGE SCALE GENOMIC DNA]</scope>
    <source>
        <strain evidence="9">SWU-2019</strain>
        <tissue evidence="9">Muscle</tissue>
    </source>
</reference>
<comment type="subcellular location">
    <subcellularLocation>
        <location evidence="1">Cell membrane</location>
    </subcellularLocation>
</comment>
<evidence type="ECO:0000256" key="6">
    <source>
        <dbReference type="ARBA" id="ARBA00023157"/>
    </source>
</evidence>
<protein>
    <recommendedName>
        <fullName evidence="11">Immunoglobulin V-set domain-containing protein</fullName>
    </recommendedName>
</protein>
<organism evidence="9 10">
    <name type="scientific">Onychostoma macrolepis</name>
    <dbReference type="NCBI Taxonomy" id="369639"/>
    <lineage>
        <taxon>Eukaryota</taxon>
        <taxon>Metazoa</taxon>
        <taxon>Chordata</taxon>
        <taxon>Craniata</taxon>
        <taxon>Vertebrata</taxon>
        <taxon>Euteleostomi</taxon>
        <taxon>Actinopterygii</taxon>
        <taxon>Neopterygii</taxon>
        <taxon>Teleostei</taxon>
        <taxon>Ostariophysi</taxon>
        <taxon>Cypriniformes</taxon>
        <taxon>Cyprinidae</taxon>
        <taxon>Acrossocheilinae</taxon>
        <taxon>Onychostoma</taxon>
    </lineage>
</organism>
<dbReference type="Proteomes" id="UP000579812">
    <property type="component" value="Unassembled WGS sequence"/>
</dbReference>
<dbReference type="InterPro" id="IPR036179">
    <property type="entry name" value="Ig-like_dom_sf"/>
</dbReference>
<dbReference type="CDD" id="cd00099">
    <property type="entry name" value="IgV"/>
    <property type="match status" value="1"/>
</dbReference>
<dbReference type="Gene3D" id="2.60.40.10">
    <property type="entry name" value="Immunoglobulins"/>
    <property type="match status" value="1"/>
</dbReference>
<accession>A0A7J6DEL4</accession>
<keyword evidence="3 8" id="KW-0732">Signal</keyword>
<dbReference type="SUPFAM" id="SSF48726">
    <property type="entry name" value="Immunoglobulin"/>
    <property type="match status" value="1"/>
</dbReference>
<keyword evidence="2" id="KW-1003">Cell membrane</keyword>
<evidence type="ECO:0000256" key="4">
    <source>
        <dbReference type="ARBA" id="ARBA00022859"/>
    </source>
</evidence>
<sequence>MLLISSVLVFILSYCESNGNVIRPNQPSVVLTEGSSTALSCSYDGSADSLHWYRQKPGSKPEFLLLIDESSNGNVRSLQWYRQHPGSKPEHLIMFIETILKSEPALRLTAAADKAANQTYESQHIFYTNG</sequence>
<gene>
    <name evidence="9" type="ORF">G5714_001968</name>
</gene>
<keyword evidence="7" id="KW-0325">Glycoprotein</keyword>
<dbReference type="InterPro" id="IPR052051">
    <property type="entry name" value="TCR_complex_component"/>
</dbReference>